<evidence type="ECO:0000259" key="1">
    <source>
        <dbReference type="Pfam" id="PF06983"/>
    </source>
</evidence>
<dbReference type="SUPFAM" id="SSF54593">
    <property type="entry name" value="Glyoxalase/Bleomycin resistance protein/Dihydroxybiphenyl dioxygenase"/>
    <property type="match status" value="1"/>
</dbReference>
<dbReference type="InterPro" id="IPR029068">
    <property type="entry name" value="Glyas_Bleomycin-R_OHBP_Dase"/>
</dbReference>
<gene>
    <name evidence="2" type="ORF">C7448_102206</name>
</gene>
<proteinExistence type="predicted"/>
<reference evidence="2 3" key="1">
    <citation type="submission" date="2018-08" db="EMBL/GenBank/DDBJ databases">
        <title>Genomic Encyclopedia of Type Strains, Phase IV (KMG-IV): sequencing the most valuable type-strain genomes for metagenomic binning, comparative biology and taxonomic classification.</title>
        <authorList>
            <person name="Goeker M."/>
        </authorList>
    </citation>
    <scope>NUCLEOTIDE SEQUENCE [LARGE SCALE GENOMIC DNA]</scope>
    <source>
        <strain evidence="2 3">DSM 18841</strain>
    </source>
</reference>
<sequence>MSQLITYLTFNGNCREAMLFYQNCLGGELYFQTLEDSPKTENLPNNYKKYIIQAFLKKENMLLMGTDLFDEDKLLQGNTISILLKSNNETEIRQYYSSLAEKKTMALPLKRNHWGHLFGSITDKYGIRWLFSCSKKEKSVTTF</sequence>
<accession>A0A3E0I7G3</accession>
<evidence type="ECO:0000313" key="3">
    <source>
        <dbReference type="Proteomes" id="UP000256884"/>
    </source>
</evidence>
<dbReference type="RefSeq" id="WP_115900329.1">
    <property type="nucleotide sequence ID" value="NZ_QUNS01000002.1"/>
</dbReference>
<comment type="caution">
    <text evidence="2">The sequence shown here is derived from an EMBL/GenBank/DDBJ whole genome shotgun (WGS) entry which is preliminary data.</text>
</comment>
<organism evidence="2 3">
    <name type="scientific">Tenacibaculum gallaicum</name>
    <dbReference type="NCBI Taxonomy" id="561505"/>
    <lineage>
        <taxon>Bacteria</taxon>
        <taxon>Pseudomonadati</taxon>
        <taxon>Bacteroidota</taxon>
        <taxon>Flavobacteriia</taxon>
        <taxon>Flavobacteriales</taxon>
        <taxon>Flavobacteriaceae</taxon>
        <taxon>Tenacibaculum</taxon>
    </lineage>
</organism>
<evidence type="ECO:0000313" key="2">
    <source>
        <dbReference type="EMBL" id="REH54683.1"/>
    </source>
</evidence>
<dbReference type="PANTHER" id="PTHR33990:SF1">
    <property type="entry name" value="PROTEIN YJDN"/>
    <property type="match status" value="1"/>
</dbReference>
<dbReference type="PANTHER" id="PTHR33990">
    <property type="entry name" value="PROTEIN YJDN-RELATED"/>
    <property type="match status" value="1"/>
</dbReference>
<name>A0A3E0I7G3_9FLAO</name>
<dbReference type="EMBL" id="QUNS01000002">
    <property type="protein sequence ID" value="REH54683.1"/>
    <property type="molecule type" value="Genomic_DNA"/>
</dbReference>
<keyword evidence="3" id="KW-1185">Reference proteome</keyword>
<dbReference type="Gene3D" id="3.10.180.10">
    <property type="entry name" value="2,3-Dihydroxybiphenyl 1,2-Dioxygenase, domain 1"/>
    <property type="match status" value="1"/>
</dbReference>
<dbReference type="Pfam" id="PF06983">
    <property type="entry name" value="3-dmu-9_3-mt"/>
    <property type="match status" value="1"/>
</dbReference>
<feature type="domain" description="PhnB-like" evidence="1">
    <location>
        <begin position="3"/>
        <end position="129"/>
    </location>
</feature>
<dbReference type="InterPro" id="IPR028973">
    <property type="entry name" value="PhnB-like"/>
</dbReference>
<dbReference type="OrthoDB" id="9795306at2"/>
<dbReference type="AlphaFoldDB" id="A0A3E0I7G3"/>
<dbReference type="Proteomes" id="UP000256884">
    <property type="component" value="Unassembled WGS sequence"/>
</dbReference>
<protein>
    <submittedName>
        <fullName evidence="2">PhnB protein</fullName>
    </submittedName>
</protein>